<keyword evidence="2" id="KW-0611">Plant defense</keyword>
<dbReference type="InterPro" id="IPR058922">
    <property type="entry name" value="WHD_DRP"/>
</dbReference>
<dbReference type="Gene3D" id="3.80.10.10">
    <property type="entry name" value="Ribonuclease Inhibitor"/>
    <property type="match status" value="1"/>
</dbReference>
<evidence type="ECO:0000256" key="2">
    <source>
        <dbReference type="ARBA" id="ARBA00022821"/>
    </source>
</evidence>
<accession>A0A803LPK5</accession>
<dbReference type="SUPFAM" id="SSF52058">
    <property type="entry name" value="L domain-like"/>
    <property type="match status" value="1"/>
</dbReference>
<proteinExistence type="predicted"/>
<dbReference type="Pfam" id="PF23598">
    <property type="entry name" value="LRR_14"/>
    <property type="match status" value="1"/>
</dbReference>
<feature type="domain" description="Disease resistance R13L4/SHOC-2-like LRR" evidence="5">
    <location>
        <begin position="513"/>
        <end position="816"/>
    </location>
</feature>
<dbReference type="AlphaFoldDB" id="A0A803LPK5"/>
<dbReference type="InterPro" id="IPR044974">
    <property type="entry name" value="Disease_R_plants"/>
</dbReference>
<organism evidence="6 7">
    <name type="scientific">Chenopodium quinoa</name>
    <name type="common">Quinoa</name>
    <dbReference type="NCBI Taxonomy" id="63459"/>
    <lineage>
        <taxon>Eukaryota</taxon>
        <taxon>Viridiplantae</taxon>
        <taxon>Streptophyta</taxon>
        <taxon>Embryophyta</taxon>
        <taxon>Tracheophyta</taxon>
        <taxon>Spermatophyta</taxon>
        <taxon>Magnoliopsida</taxon>
        <taxon>eudicotyledons</taxon>
        <taxon>Gunneridae</taxon>
        <taxon>Pentapetalae</taxon>
        <taxon>Caryophyllales</taxon>
        <taxon>Chenopodiaceae</taxon>
        <taxon>Chenopodioideae</taxon>
        <taxon>Atripliceae</taxon>
        <taxon>Chenopodium</taxon>
    </lineage>
</organism>
<dbReference type="PANTHER" id="PTHR23155:SF1185">
    <property type="entry name" value="DISEASE RESISTANCE RPP8-LIKE PROTEIN 3-RELATED"/>
    <property type="match status" value="1"/>
</dbReference>
<dbReference type="Gramene" id="AUR62016884-RA">
    <property type="protein sequence ID" value="AUR62016884-RA:cds"/>
    <property type="gene ID" value="AUR62016884"/>
</dbReference>
<dbReference type="InterPro" id="IPR002182">
    <property type="entry name" value="NB-ARC"/>
</dbReference>
<dbReference type="FunFam" id="3.40.50.300:FF:001091">
    <property type="entry name" value="Probable disease resistance protein At1g61300"/>
    <property type="match status" value="1"/>
</dbReference>
<dbReference type="FunFam" id="1.10.10.10:FF:000322">
    <property type="entry name" value="Probable disease resistance protein At1g63360"/>
    <property type="match status" value="1"/>
</dbReference>
<dbReference type="PANTHER" id="PTHR23155">
    <property type="entry name" value="DISEASE RESISTANCE PROTEIN RP"/>
    <property type="match status" value="1"/>
</dbReference>
<protein>
    <recommendedName>
        <fullName evidence="8">NB-ARC domain-containing protein</fullName>
    </recommendedName>
</protein>
<dbReference type="InterPro" id="IPR032675">
    <property type="entry name" value="LRR_dom_sf"/>
</dbReference>
<dbReference type="PRINTS" id="PR00364">
    <property type="entry name" value="DISEASERSIST"/>
</dbReference>
<reference evidence="6" key="2">
    <citation type="submission" date="2021-03" db="UniProtKB">
        <authorList>
            <consortium name="EnsemblPlants"/>
        </authorList>
    </citation>
    <scope>IDENTIFICATION</scope>
</reference>
<dbReference type="EnsemblPlants" id="AUR62016884-RA">
    <property type="protein sequence ID" value="AUR62016884-RA:cds"/>
    <property type="gene ID" value="AUR62016884"/>
</dbReference>
<reference evidence="6" key="1">
    <citation type="journal article" date="2017" name="Nature">
        <title>The genome of Chenopodium quinoa.</title>
        <authorList>
            <person name="Jarvis D.E."/>
            <person name="Ho Y.S."/>
            <person name="Lightfoot D.J."/>
            <person name="Schmoeckel S.M."/>
            <person name="Li B."/>
            <person name="Borm T.J.A."/>
            <person name="Ohyanagi H."/>
            <person name="Mineta K."/>
            <person name="Michell C.T."/>
            <person name="Saber N."/>
            <person name="Kharbatia N.M."/>
            <person name="Rupper R.R."/>
            <person name="Sharp A.R."/>
            <person name="Dally N."/>
            <person name="Boughton B.A."/>
            <person name="Woo Y.H."/>
            <person name="Gao G."/>
            <person name="Schijlen E.G.W.M."/>
            <person name="Guo X."/>
            <person name="Momin A.A."/>
            <person name="Negrao S."/>
            <person name="Al-Babili S."/>
            <person name="Gehring C."/>
            <person name="Roessner U."/>
            <person name="Jung C."/>
            <person name="Murphy K."/>
            <person name="Arold S.T."/>
            <person name="Gojobori T."/>
            <person name="van der Linden C.G."/>
            <person name="van Loo E.N."/>
            <person name="Jellen E.N."/>
            <person name="Maughan P.J."/>
            <person name="Tester M."/>
        </authorList>
    </citation>
    <scope>NUCLEOTIDE SEQUENCE [LARGE SCALE GENOMIC DNA]</scope>
    <source>
        <strain evidence="6">cv. PI 614886</strain>
    </source>
</reference>
<dbReference type="Gene3D" id="1.10.8.430">
    <property type="entry name" value="Helical domain of apoptotic protease-activating factors"/>
    <property type="match status" value="1"/>
</dbReference>
<dbReference type="Proteomes" id="UP000596660">
    <property type="component" value="Unplaced"/>
</dbReference>
<keyword evidence="7" id="KW-1185">Reference proteome</keyword>
<evidence type="ECO:0000313" key="7">
    <source>
        <dbReference type="Proteomes" id="UP000596660"/>
    </source>
</evidence>
<dbReference type="Pfam" id="PF00931">
    <property type="entry name" value="NB-ARC"/>
    <property type="match status" value="1"/>
</dbReference>
<dbReference type="GO" id="GO:0043531">
    <property type="term" value="F:ADP binding"/>
    <property type="evidence" value="ECO:0007669"/>
    <property type="project" value="InterPro"/>
</dbReference>
<name>A0A803LPK5_CHEQI</name>
<dbReference type="InterPro" id="IPR036388">
    <property type="entry name" value="WH-like_DNA-bd_sf"/>
</dbReference>
<evidence type="ECO:0008006" key="8">
    <source>
        <dbReference type="Google" id="ProtNLM"/>
    </source>
</evidence>
<dbReference type="Gene3D" id="3.40.50.300">
    <property type="entry name" value="P-loop containing nucleotide triphosphate hydrolases"/>
    <property type="match status" value="1"/>
</dbReference>
<dbReference type="GO" id="GO:0098542">
    <property type="term" value="P:defense response to other organism"/>
    <property type="evidence" value="ECO:0007669"/>
    <property type="project" value="TreeGrafter"/>
</dbReference>
<sequence>MKKHTAFLWKCISLHQIGSKIDSLTQQISSLTTKLQTYGINLKTGESSSSWISRHRTNFTSRTEEKFIDRENDLDKVVNELVRETKKKCRVVSICGVAGVGKTFLAKKIFQDERIRRHFEAFAWAYVPYPCQSSAVQQDLLSTLTFKSKEQISQMADTELEVELCKVLRKYKCFVVLDGLWGSEVWDSLKKSFPSASPDFQCKLLITNQLEEVARHVHPGANIYYLKCLDETKSKELLKEILKDNLCGISGQKDLEIQKDSSSEQKIPDKDSIMEKLLKFCDGLPLLISMLGGVLATKKSLKNWTDVEQHISSYAEIHHQVPRWKLIQELSYYDLPFQLKPSFLYLGYFPTNLEIPAKKIIRLWEAEGLVSSSNDEISEDTLEDVAEKCLAELVERSLVQVGSRGLTGKVKTFFVHDIMRELCIEKATQGNLLSIVKVGSEENQAEGKSSKSREASKLEKKKFRRLAIYYSGKSSEKLPEDYEKAKHIRSLLFFNTLSSDDVLIQLNESVLSKAFKHYRLLRVLDIENIEMHSLPDEVGFLIHLRYLSLRGSLVSKLPSTIKNLRCLQTLDLRVLSFVHVKIPDVLCKLERLLHLYLPSKLFNLRHKAAYLQLEGLKSLETLSNFSNNCRAKDVEKLSNLRRFASCAFLSNDDSIKPLLSPVSNLKHLERVSLKLEGQILKGYSETLASCRLRKLWVKGEVEQPISGIKFPEKLTWLSLHNTKFQFDPMEVLEKLSSLKKLSLKHASYVGKTMKCSNKNFPMLEYLTLKGLVSLEDWTVEKEAMPNLSLLKINGCLNLKKLPDGLEHVENLKELAISYMPYSFFDRKSPKDLKEWSQYPIVKHVPCINVSYVLNLEDEVPIEMPGCCQGSTSQVPEMQESVCCCR</sequence>
<feature type="domain" description="Disease resistance protein winged helix" evidence="4">
    <location>
        <begin position="349"/>
        <end position="422"/>
    </location>
</feature>
<feature type="domain" description="NB-ARC" evidence="3">
    <location>
        <begin position="71"/>
        <end position="241"/>
    </location>
</feature>
<dbReference type="Gene3D" id="1.10.10.10">
    <property type="entry name" value="Winged helix-like DNA-binding domain superfamily/Winged helix DNA-binding domain"/>
    <property type="match status" value="1"/>
</dbReference>
<evidence type="ECO:0000259" key="3">
    <source>
        <dbReference type="Pfam" id="PF00931"/>
    </source>
</evidence>
<dbReference type="SUPFAM" id="SSF52540">
    <property type="entry name" value="P-loop containing nucleoside triphosphate hydrolases"/>
    <property type="match status" value="1"/>
</dbReference>
<evidence type="ECO:0000259" key="5">
    <source>
        <dbReference type="Pfam" id="PF23598"/>
    </source>
</evidence>
<dbReference type="Pfam" id="PF23559">
    <property type="entry name" value="WHD_DRP"/>
    <property type="match status" value="1"/>
</dbReference>
<dbReference type="InterPro" id="IPR042197">
    <property type="entry name" value="Apaf_helical"/>
</dbReference>
<evidence type="ECO:0000259" key="4">
    <source>
        <dbReference type="Pfam" id="PF23559"/>
    </source>
</evidence>
<evidence type="ECO:0000256" key="1">
    <source>
        <dbReference type="ARBA" id="ARBA00022737"/>
    </source>
</evidence>
<dbReference type="OMA" id="ICLAPEN"/>
<keyword evidence="1" id="KW-0677">Repeat</keyword>
<dbReference type="InterPro" id="IPR055414">
    <property type="entry name" value="LRR_R13L4/SHOC2-like"/>
</dbReference>
<evidence type="ECO:0000313" key="6">
    <source>
        <dbReference type="EnsemblPlants" id="AUR62016884-RA:cds"/>
    </source>
</evidence>
<dbReference type="InterPro" id="IPR027417">
    <property type="entry name" value="P-loop_NTPase"/>
</dbReference>